<evidence type="ECO:0000313" key="3">
    <source>
        <dbReference type="Proteomes" id="UP000430345"/>
    </source>
</evidence>
<feature type="compositionally biased region" description="Acidic residues" evidence="1">
    <location>
        <begin position="171"/>
        <end position="182"/>
    </location>
</feature>
<evidence type="ECO:0000256" key="1">
    <source>
        <dbReference type="SAM" id="MobiDB-lite"/>
    </source>
</evidence>
<comment type="caution">
    <text evidence="2">The sequence shown here is derived from an EMBL/GenBank/DDBJ whole genome shotgun (WGS) entry which is preliminary data.</text>
</comment>
<accession>A0A6I1MR00</accession>
<dbReference type="OrthoDB" id="9786575at2"/>
<dbReference type="Pfam" id="PF10991">
    <property type="entry name" value="Enc34_ssDNA-bd"/>
    <property type="match status" value="1"/>
</dbReference>
<proteinExistence type="predicted"/>
<dbReference type="InterPro" id="IPR012340">
    <property type="entry name" value="NA-bd_OB-fold"/>
</dbReference>
<reference evidence="2 3" key="1">
    <citation type="submission" date="2019-10" db="EMBL/GenBank/DDBJ databases">
        <title>The Genome Sequence of Clostridium tarantellae Isolated from Fish Brain.</title>
        <authorList>
            <person name="Bano L."/>
            <person name="Kiel M."/>
            <person name="Sales G."/>
            <person name="Doxey A.C."/>
            <person name="Mansfield M.J."/>
            <person name="Schiavone M."/>
            <person name="Rossetto O."/>
            <person name="Pirazzini M."/>
            <person name="Dobrindt U."/>
            <person name="Montecucco C."/>
        </authorList>
    </citation>
    <scope>NUCLEOTIDE SEQUENCE [LARGE SCALE GENOMIC DNA]</scope>
    <source>
        <strain evidence="2 3">DSM 3997</strain>
    </source>
</reference>
<dbReference type="RefSeq" id="WP_152891202.1">
    <property type="nucleotide sequence ID" value="NZ_WHJC01000254.1"/>
</dbReference>
<dbReference type="SUPFAM" id="SSF50249">
    <property type="entry name" value="Nucleic acid-binding proteins"/>
    <property type="match status" value="1"/>
</dbReference>
<dbReference type="EMBL" id="WHJC01000254">
    <property type="protein sequence ID" value="MPQ44597.1"/>
    <property type="molecule type" value="Genomic_DNA"/>
</dbReference>
<evidence type="ECO:0000313" key="2">
    <source>
        <dbReference type="EMBL" id="MPQ44597.1"/>
    </source>
</evidence>
<gene>
    <name evidence="2" type="ORF">GBZ86_12670</name>
</gene>
<protein>
    <submittedName>
        <fullName evidence="2">DUF2815 family protein</fullName>
    </submittedName>
</protein>
<feature type="region of interest" description="Disordered" evidence="1">
    <location>
        <begin position="160"/>
        <end position="182"/>
    </location>
</feature>
<name>A0A6I1MR00_9CLOT</name>
<organism evidence="2 3">
    <name type="scientific">Clostridium tarantellae</name>
    <dbReference type="NCBI Taxonomy" id="39493"/>
    <lineage>
        <taxon>Bacteria</taxon>
        <taxon>Bacillati</taxon>
        <taxon>Bacillota</taxon>
        <taxon>Clostridia</taxon>
        <taxon>Eubacteriales</taxon>
        <taxon>Clostridiaceae</taxon>
        <taxon>Clostridium</taxon>
    </lineage>
</organism>
<keyword evidence="3" id="KW-1185">Reference proteome</keyword>
<sequence length="182" mass="19888">MRAKNEGTKVITGKIRMSYANLFTPRAMVEGQEPKYSLCILIPKSDKDTLNKVKGAIESAKESGKSLWGGKVPANLKTPLRDGDEERADQSEYESHYFINATSKQKPGVVDVALNEVIDSTEVYSGCYGRVSINFYPFNQAGNRGIGCGLQNVQKLSEGESLGGKSRAQDDFDAIEDDDILG</sequence>
<dbReference type="AlphaFoldDB" id="A0A6I1MR00"/>
<dbReference type="Gene3D" id="2.40.50.140">
    <property type="entry name" value="Nucleic acid-binding proteins"/>
    <property type="match status" value="1"/>
</dbReference>
<dbReference type="Proteomes" id="UP000430345">
    <property type="component" value="Unassembled WGS sequence"/>
</dbReference>
<dbReference type="InterPro" id="IPR022595">
    <property type="entry name" value="Enc34_ssDNA-bd"/>
</dbReference>